<dbReference type="GO" id="GO:0030141">
    <property type="term" value="C:secretory granule"/>
    <property type="evidence" value="ECO:0007669"/>
    <property type="project" value="TreeGrafter"/>
</dbReference>
<feature type="transmembrane region" description="Helical" evidence="2">
    <location>
        <begin position="72"/>
        <end position="94"/>
    </location>
</feature>
<name>A0A8S1C0M8_9INSE</name>
<keyword evidence="2" id="KW-0472">Membrane</keyword>
<feature type="region of interest" description="Disordered" evidence="1">
    <location>
        <begin position="102"/>
        <end position="129"/>
    </location>
</feature>
<dbReference type="AlphaFoldDB" id="A0A8S1C0M8"/>
<evidence type="ECO:0000313" key="4">
    <source>
        <dbReference type="Proteomes" id="UP000494165"/>
    </source>
</evidence>
<comment type="caution">
    <text evidence="3">The sequence shown here is derived from an EMBL/GenBank/DDBJ whole genome shotgun (WGS) entry which is preliminary data.</text>
</comment>
<keyword evidence="2" id="KW-1133">Transmembrane helix</keyword>
<protein>
    <submittedName>
        <fullName evidence="3">Uncharacterized protein</fullName>
    </submittedName>
</protein>
<gene>
    <name evidence="3" type="ORF">CLODIP_2_CD15785</name>
</gene>
<feature type="compositionally biased region" description="Polar residues" evidence="1">
    <location>
        <begin position="459"/>
        <end position="473"/>
    </location>
</feature>
<dbReference type="PANTHER" id="PTHR28597:SF1">
    <property type="entry name" value="VOLTAGE-DEPENDENT CALCIUM CHANNEL BETA SUBUNIT-ASSOCIATED REGULATORY PROTEIN"/>
    <property type="match status" value="1"/>
</dbReference>
<feature type="compositionally biased region" description="Polar residues" evidence="1">
    <location>
        <begin position="159"/>
        <end position="169"/>
    </location>
</feature>
<keyword evidence="2" id="KW-0812">Transmembrane</keyword>
<dbReference type="PANTHER" id="PTHR28597">
    <property type="entry name" value="VOLTAGE-DEPENDENT CALCIUM CHANNEL BETA SUBUNIT-ASSOCIATED REGULATORY PROTEIN"/>
    <property type="match status" value="1"/>
</dbReference>
<feature type="region of interest" description="Disordered" evidence="1">
    <location>
        <begin position="150"/>
        <end position="176"/>
    </location>
</feature>
<dbReference type="GO" id="GO:0045955">
    <property type="term" value="P:negative regulation of calcium ion-dependent exocytosis"/>
    <property type="evidence" value="ECO:0007669"/>
    <property type="project" value="TreeGrafter"/>
</dbReference>
<dbReference type="GO" id="GO:0005886">
    <property type="term" value="C:plasma membrane"/>
    <property type="evidence" value="ECO:0007669"/>
    <property type="project" value="TreeGrafter"/>
</dbReference>
<feature type="compositionally biased region" description="Polar residues" evidence="1">
    <location>
        <begin position="102"/>
        <end position="113"/>
    </location>
</feature>
<dbReference type="GO" id="GO:0044325">
    <property type="term" value="F:transmembrane transporter binding"/>
    <property type="evidence" value="ECO:0007669"/>
    <property type="project" value="InterPro"/>
</dbReference>
<evidence type="ECO:0000256" key="2">
    <source>
        <dbReference type="SAM" id="Phobius"/>
    </source>
</evidence>
<dbReference type="OrthoDB" id="6247020at2759"/>
<sequence>MATCPKELSEGLESLRSSDTLCIFTRIIGFFWQSKAQKYKMGGPPRLIVSTTRLPFTTTPLKTSSEDFSDQIVFLVAAGVISTVLVVLLVIFILHCCRQSNQDPPAVKNTQSSREGRVQSVSSSNSRKSLDGVAIDEEFPSRATRYSCRIGDGRRGSTRSHYSFPGTTENKTDSGDCRAKQSTQIMRAASEDNSRSVVLQRQLSIKAVVSPFFARQSTAELNASEQVEVSVDKGEPDECYHPKVSVRLSGSCSSVLSPRGSFRRPKAEQHASPPDSPIEAAAAVSPAINSPRRTPRKELSREASKGALEVVMEWDDGSPPHRAPSTDWTPLEMGLYHYRDELSKKQLSDESSDGGGKVRYNDTGSLEEVNAQSGMVDYFLDDMLEHNAAADFEDLRLQYKQLWELRATFEEDDEEISDSPPSQELSRVKVNAQQEYTKNSTPLEKEPILNSPADLSPDPATSHTTSFESNTEPLLNEDLPVRWPPHLLQLPSYESRRQTYKNVLTSRLRRKEGGATFQPLVIENSSFDSVETVDTEGSSTDASRLEQLTTSFESTTDNTDSLGEGGGQSTGHGKLQQIRADSGYRSFETTCAPRLCQKQDSIDLDEAKTEAEEQAAKRRRDFHGGATGRRTPDSLYFESVNELETDSRSGGDSPSSVTTATIVPKRSKTVLMPRYLRHNKYVYSSLQTRDYSVDEKSDALFREFSRCDPTYEAECANKHRLSRRLHQHRSSDFELHYLKRHRRVSPPFSVDGDALSADAKLADLKGIPIIRVADDDSSDCIY</sequence>
<reference evidence="3 4" key="1">
    <citation type="submission" date="2020-04" db="EMBL/GenBank/DDBJ databases">
        <authorList>
            <person name="Alioto T."/>
            <person name="Alioto T."/>
            <person name="Gomez Garrido J."/>
        </authorList>
    </citation>
    <scope>NUCLEOTIDE SEQUENCE [LARGE SCALE GENOMIC DNA]</scope>
</reference>
<evidence type="ECO:0000256" key="1">
    <source>
        <dbReference type="SAM" id="MobiDB-lite"/>
    </source>
</evidence>
<dbReference type="EMBL" id="CADEPI010000006">
    <property type="protein sequence ID" value="CAB3361483.1"/>
    <property type="molecule type" value="Genomic_DNA"/>
</dbReference>
<feature type="region of interest" description="Disordered" evidence="1">
    <location>
        <begin position="251"/>
        <end position="302"/>
    </location>
</feature>
<feature type="region of interest" description="Disordered" evidence="1">
    <location>
        <begin position="607"/>
        <end position="634"/>
    </location>
</feature>
<feature type="region of interest" description="Disordered" evidence="1">
    <location>
        <begin position="434"/>
        <end position="478"/>
    </location>
</feature>
<organism evidence="3 4">
    <name type="scientific">Cloeon dipterum</name>
    <dbReference type="NCBI Taxonomy" id="197152"/>
    <lineage>
        <taxon>Eukaryota</taxon>
        <taxon>Metazoa</taxon>
        <taxon>Ecdysozoa</taxon>
        <taxon>Arthropoda</taxon>
        <taxon>Hexapoda</taxon>
        <taxon>Insecta</taxon>
        <taxon>Pterygota</taxon>
        <taxon>Palaeoptera</taxon>
        <taxon>Ephemeroptera</taxon>
        <taxon>Pisciforma</taxon>
        <taxon>Baetidae</taxon>
        <taxon>Cloeon</taxon>
    </lineage>
</organism>
<dbReference type="InterPro" id="IPR037658">
    <property type="entry name" value="CBARP"/>
</dbReference>
<accession>A0A8S1C0M8</accession>
<feature type="compositionally biased region" description="Basic and acidic residues" evidence="1">
    <location>
        <begin position="607"/>
        <end position="616"/>
    </location>
</feature>
<dbReference type="Proteomes" id="UP000494165">
    <property type="component" value="Unassembled WGS sequence"/>
</dbReference>
<feature type="compositionally biased region" description="Polar residues" evidence="1">
    <location>
        <begin position="550"/>
        <end position="561"/>
    </location>
</feature>
<feature type="region of interest" description="Disordered" evidence="1">
    <location>
        <begin position="410"/>
        <end position="429"/>
    </location>
</feature>
<feature type="region of interest" description="Disordered" evidence="1">
    <location>
        <begin position="550"/>
        <end position="575"/>
    </location>
</feature>
<keyword evidence="4" id="KW-1185">Reference proteome</keyword>
<proteinExistence type="predicted"/>
<feature type="region of interest" description="Disordered" evidence="1">
    <location>
        <begin position="344"/>
        <end position="363"/>
    </location>
</feature>
<evidence type="ECO:0000313" key="3">
    <source>
        <dbReference type="EMBL" id="CAB3361483.1"/>
    </source>
</evidence>